<feature type="transmembrane region" description="Helical" evidence="1">
    <location>
        <begin position="133"/>
        <end position="151"/>
    </location>
</feature>
<evidence type="ECO:0000313" key="4">
    <source>
        <dbReference type="Proteomes" id="UP000184016"/>
    </source>
</evidence>
<feature type="transmembrane region" description="Helical" evidence="1">
    <location>
        <begin position="266"/>
        <end position="287"/>
    </location>
</feature>
<dbReference type="AlphaFoldDB" id="A0A1M6VU61"/>
<keyword evidence="1" id="KW-0472">Membrane</keyword>
<organism evidence="3 4">
    <name type="scientific">Alicyclobacillus tolerans</name>
    <dbReference type="NCBI Taxonomy" id="90970"/>
    <lineage>
        <taxon>Bacteria</taxon>
        <taxon>Bacillati</taxon>
        <taxon>Bacillota</taxon>
        <taxon>Bacilli</taxon>
        <taxon>Bacillales</taxon>
        <taxon>Alicyclobacillaceae</taxon>
        <taxon>Alicyclobacillus</taxon>
    </lineage>
</organism>
<feature type="transmembrane region" description="Helical" evidence="1">
    <location>
        <begin position="163"/>
        <end position="182"/>
    </location>
</feature>
<feature type="transmembrane region" description="Helical" evidence="1">
    <location>
        <begin position="48"/>
        <end position="65"/>
    </location>
</feature>
<dbReference type="GO" id="GO:0004175">
    <property type="term" value="F:endopeptidase activity"/>
    <property type="evidence" value="ECO:0007669"/>
    <property type="project" value="UniProtKB-ARBA"/>
</dbReference>
<reference evidence="4" key="1">
    <citation type="submission" date="2016-11" db="EMBL/GenBank/DDBJ databases">
        <authorList>
            <person name="Varghese N."/>
            <person name="Submissions S."/>
        </authorList>
    </citation>
    <scope>NUCLEOTIDE SEQUENCE [LARGE SCALE GENOMIC DNA]</scope>
    <source>
        <strain evidence="4">USBA-503</strain>
    </source>
</reference>
<dbReference type="OrthoDB" id="1437285at2"/>
<keyword evidence="1" id="KW-0812">Transmembrane</keyword>
<protein>
    <submittedName>
        <fullName evidence="3">CAAX protease self-immunity</fullName>
    </submittedName>
</protein>
<dbReference type="GO" id="GO:0006508">
    <property type="term" value="P:proteolysis"/>
    <property type="evidence" value="ECO:0007669"/>
    <property type="project" value="UniProtKB-KW"/>
</dbReference>
<feature type="transmembrane region" description="Helical" evidence="1">
    <location>
        <begin position="224"/>
        <end position="246"/>
    </location>
</feature>
<gene>
    <name evidence="3" type="ORF">SAMN05443507_12434</name>
</gene>
<feature type="transmembrane region" description="Helical" evidence="1">
    <location>
        <begin position="194"/>
        <end position="212"/>
    </location>
</feature>
<dbReference type="InterPro" id="IPR003675">
    <property type="entry name" value="Rce1/LyrA-like_dom"/>
</dbReference>
<sequence>MVISLKVHVNRKVWIRSIAVILYCMIAIWVNIRFLGVFLGNVNVDKSIIWNYAVGLFLCLMVILMTRGQRSRPLPVFPHKIREIGFAVAILLINAGILLLVWTHLHFIMRAIALLGHKLGLSNPEVVLKLGNALFVLPISLFIFFMCFWRLKSNRKTLVSMTWKDGIIVIVFLGLTTAIAFLRNQIFGLPNTNLFPPLSLASILVFVFQFFINGWQEETLYRGYLVPLMLSFLQSPFLSLWFASIFFDASHIPLWIYGIHFSSIAWWQYILFCIFPFQPTGWVFGVLYYRTRRVLPVALYHTYLLWGFPFIM</sequence>
<dbReference type="EMBL" id="FRAF01000024">
    <property type="protein sequence ID" value="SHK84934.1"/>
    <property type="molecule type" value="Genomic_DNA"/>
</dbReference>
<name>A0A1M6VU61_9BACL</name>
<keyword evidence="4" id="KW-1185">Reference proteome</keyword>
<keyword evidence="1" id="KW-1133">Transmembrane helix</keyword>
<evidence type="ECO:0000313" key="3">
    <source>
        <dbReference type="EMBL" id="SHK84934.1"/>
    </source>
</evidence>
<evidence type="ECO:0000259" key="2">
    <source>
        <dbReference type="Pfam" id="PF02517"/>
    </source>
</evidence>
<dbReference type="STRING" id="1830138.SAMN05443507_12434"/>
<accession>A0A1M6VU61</accession>
<feature type="transmembrane region" description="Helical" evidence="1">
    <location>
        <begin position="86"/>
        <end position="113"/>
    </location>
</feature>
<evidence type="ECO:0000256" key="1">
    <source>
        <dbReference type="SAM" id="Phobius"/>
    </source>
</evidence>
<keyword evidence="3" id="KW-0378">Hydrolase</keyword>
<proteinExistence type="predicted"/>
<dbReference type="Pfam" id="PF02517">
    <property type="entry name" value="Rce1-like"/>
    <property type="match status" value="1"/>
</dbReference>
<feature type="transmembrane region" description="Helical" evidence="1">
    <location>
        <begin position="20"/>
        <end position="42"/>
    </location>
</feature>
<dbReference type="Proteomes" id="UP000184016">
    <property type="component" value="Unassembled WGS sequence"/>
</dbReference>
<feature type="transmembrane region" description="Helical" evidence="1">
    <location>
        <begin position="294"/>
        <end position="311"/>
    </location>
</feature>
<feature type="domain" description="CAAX prenyl protease 2/Lysostaphin resistance protein A-like" evidence="2">
    <location>
        <begin position="202"/>
        <end position="302"/>
    </location>
</feature>
<keyword evidence="3" id="KW-0645">Protease</keyword>
<dbReference type="GO" id="GO:0080120">
    <property type="term" value="P:CAAX-box protein maturation"/>
    <property type="evidence" value="ECO:0007669"/>
    <property type="project" value="UniProtKB-ARBA"/>
</dbReference>